<comment type="caution">
    <text evidence="13">The sequence shown here is derived from an EMBL/GenBank/DDBJ whole genome shotgun (WGS) entry which is preliminary data.</text>
</comment>
<dbReference type="AlphaFoldDB" id="A0A7W7LAH6"/>
<keyword evidence="14" id="KW-1185">Reference proteome</keyword>
<feature type="domain" description="Peptidase S1" evidence="11">
    <location>
        <begin position="120"/>
        <end position="298"/>
    </location>
</feature>
<evidence type="ECO:0000256" key="1">
    <source>
        <dbReference type="ARBA" id="ARBA00007664"/>
    </source>
</evidence>
<organism evidence="13 14">
    <name type="scientific">Streptomyces netropsis</name>
    <name type="common">Streptoverticillium netropsis</name>
    <dbReference type="NCBI Taxonomy" id="55404"/>
    <lineage>
        <taxon>Bacteria</taxon>
        <taxon>Bacillati</taxon>
        <taxon>Actinomycetota</taxon>
        <taxon>Actinomycetes</taxon>
        <taxon>Kitasatosporales</taxon>
        <taxon>Streptomycetaceae</taxon>
        <taxon>Streptomyces</taxon>
    </lineage>
</organism>
<accession>A0A7W7LAH6</accession>
<dbReference type="EC" id="3.4.21.81" evidence="13"/>
<evidence type="ECO:0000256" key="5">
    <source>
        <dbReference type="ARBA" id="ARBA00022825"/>
    </source>
</evidence>
<dbReference type="InterPro" id="IPR043504">
    <property type="entry name" value="Peptidase_S1_PA_chymotrypsin"/>
</dbReference>
<dbReference type="Pfam" id="PF00089">
    <property type="entry name" value="Trypsin"/>
    <property type="match status" value="1"/>
</dbReference>
<feature type="active site" description="Charge relay system" evidence="8">
    <location>
        <position position="263"/>
    </location>
</feature>
<feature type="disulfide bond" evidence="9">
    <location>
        <begin position="131"/>
        <end position="151"/>
    </location>
</feature>
<dbReference type="GO" id="GO:0004252">
    <property type="term" value="F:serine-type endopeptidase activity"/>
    <property type="evidence" value="ECO:0007669"/>
    <property type="project" value="InterPro"/>
</dbReference>
<proteinExistence type="inferred from homology"/>
<dbReference type="EMBL" id="JACHJG010000004">
    <property type="protein sequence ID" value="MBB4886643.1"/>
    <property type="molecule type" value="Genomic_DNA"/>
</dbReference>
<dbReference type="InterPro" id="IPR009003">
    <property type="entry name" value="Peptidase_S1_PA"/>
</dbReference>
<feature type="disulfide bond" evidence="9">
    <location>
        <begin position="257"/>
        <end position="284"/>
    </location>
</feature>
<dbReference type="PIRSF" id="PIRSF001134">
    <property type="entry name" value="Streptogrisin"/>
    <property type="match status" value="1"/>
</dbReference>
<reference evidence="13 14" key="1">
    <citation type="submission" date="2020-08" db="EMBL/GenBank/DDBJ databases">
        <title>Genomic Encyclopedia of Type Strains, Phase III (KMG-III): the genomes of soil and plant-associated and newly described type strains.</title>
        <authorList>
            <person name="Whitman W."/>
        </authorList>
    </citation>
    <scope>NUCLEOTIDE SEQUENCE [LARGE SCALE GENOMIC DNA]</scope>
    <source>
        <strain evidence="13 14">CECT 3265</strain>
    </source>
</reference>
<dbReference type="CDD" id="cd21112">
    <property type="entry name" value="alphaLP-like"/>
    <property type="match status" value="1"/>
</dbReference>
<evidence type="ECO:0000256" key="9">
    <source>
        <dbReference type="PIRSR" id="PIRSR001134-2"/>
    </source>
</evidence>
<feature type="domain" description="Peptidase S1A alpha-lytic prodomain" evidence="12">
    <location>
        <begin position="48"/>
        <end position="101"/>
    </location>
</feature>
<evidence type="ECO:0000256" key="2">
    <source>
        <dbReference type="ARBA" id="ARBA00022670"/>
    </source>
</evidence>
<dbReference type="InterPro" id="IPR001254">
    <property type="entry name" value="Trypsin_dom"/>
</dbReference>
<comment type="similarity">
    <text evidence="1">Belongs to the peptidase S1 family.</text>
</comment>
<keyword evidence="4 13" id="KW-0378">Hydrolase</keyword>
<feature type="chain" id="PRO_5031497007" evidence="10">
    <location>
        <begin position="39"/>
        <end position="307"/>
    </location>
</feature>
<dbReference type="PRINTS" id="PR00861">
    <property type="entry name" value="ALYTICPTASE"/>
</dbReference>
<keyword evidence="2" id="KW-0645">Protease</keyword>
<protein>
    <submittedName>
        <fullName evidence="13">Streptogrisin B</fullName>
        <ecNumber evidence="13">3.4.21.81</ecNumber>
    </submittedName>
</protein>
<dbReference type="Pfam" id="PF02983">
    <property type="entry name" value="Pro_Al_protease"/>
    <property type="match status" value="1"/>
</dbReference>
<evidence type="ECO:0000256" key="10">
    <source>
        <dbReference type="SAM" id="SignalP"/>
    </source>
</evidence>
<dbReference type="SUPFAM" id="SSF50494">
    <property type="entry name" value="Trypsin-like serine proteases"/>
    <property type="match status" value="1"/>
</dbReference>
<dbReference type="Gene3D" id="2.40.10.10">
    <property type="entry name" value="Trypsin-like serine proteases"/>
    <property type="match status" value="2"/>
</dbReference>
<dbReference type="GO" id="GO:0006508">
    <property type="term" value="P:proteolysis"/>
    <property type="evidence" value="ECO:0007669"/>
    <property type="project" value="UniProtKB-KW"/>
</dbReference>
<keyword evidence="5" id="KW-0720">Serine protease</keyword>
<dbReference type="GO" id="GO:0005576">
    <property type="term" value="C:extracellular region"/>
    <property type="evidence" value="ECO:0007669"/>
    <property type="project" value="InterPro"/>
</dbReference>
<keyword evidence="7 9" id="KW-1015">Disulfide bond</keyword>
<name>A0A7W7LAH6_STRNE</name>
<feature type="active site" description="Charge relay system" evidence="8">
    <location>
        <position position="180"/>
    </location>
</feature>
<evidence type="ECO:0000256" key="8">
    <source>
        <dbReference type="PIRSR" id="PIRSR001134-1"/>
    </source>
</evidence>
<dbReference type="InterPro" id="IPR001316">
    <property type="entry name" value="Pept_S1A_streptogrisin"/>
</dbReference>
<sequence>MRIKRTTPRSGTARRARLIAVASSLAAASALVATNAHAEAGSAAAPATAAQLSAASSAVRTADVPGTAWMVDKKTGTLLVSADSTVSAAEIAKIKREAGANADAIRVERVSGTFSKFLRGGDAIYAPSWRCSLGFNVRSGSTYYLLTAGHCTEGNPAYYSNSGHTTSIGPTTGSSFPGNDYGIVKYTNTSIAHPSEVNLYNGSSQKITSAANPTVGQSVQRSGSTTGLKSGKVTGLNATVNYGNGDVVSGLIRTTVCAEPGDSGGALFAGSTALGLTSGGSGNCRSGGTTFFQPVVEALNAYGVSIP</sequence>
<feature type="signal peptide" evidence="10">
    <location>
        <begin position="1"/>
        <end position="38"/>
    </location>
</feature>
<keyword evidence="3 10" id="KW-0732">Signal</keyword>
<evidence type="ECO:0000313" key="14">
    <source>
        <dbReference type="Proteomes" id="UP000556436"/>
    </source>
</evidence>
<gene>
    <name evidence="13" type="ORF">FHS38_002676</name>
</gene>
<evidence type="ECO:0000256" key="3">
    <source>
        <dbReference type="ARBA" id="ARBA00022729"/>
    </source>
</evidence>
<evidence type="ECO:0000313" key="13">
    <source>
        <dbReference type="EMBL" id="MBB4886643.1"/>
    </source>
</evidence>
<dbReference type="Proteomes" id="UP000556436">
    <property type="component" value="Unassembled WGS sequence"/>
</dbReference>
<dbReference type="InterPro" id="IPR004236">
    <property type="entry name" value="Pept_S1_alpha_lytic"/>
</dbReference>
<evidence type="ECO:0000256" key="6">
    <source>
        <dbReference type="ARBA" id="ARBA00023145"/>
    </source>
</evidence>
<evidence type="ECO:0000256" key="4">
    <source>
        <dbReference type="ARBA" id="ARBA00022801"/>
    </source>
</evidence>
<feature type="active site" description="Charge relay system" evidence="8">
    <location>
        <position position="150"/>
    </location>
</feature>
<evidence type="ECO:0000259" key="11">
    <source>
        <dbReference type="Pfam" id="PF00089"/>
    </source>
</evidence>
<evidence type="ECO:0000259" key="12">
    <source>
        <dbReference type="Pfam" id="PF02983"/>
    </source>
</evidence>
<evidence type="ECO:0000256" key="7">
    <source>
        <dbReference type="ARBA" id="ARBA00023157"/>
    </source>
</evidence>
<keyword evidence="6" id="KW-0865">Zymogen</keyword>
<dbReference type="RefSeq" id="WP_184733711.1">
    <property type="nucleotide sequence ID" value="NZ_BMRW01000004.1"/>
</dbReference>